<gene>
    <name evidence="2" type="ORF">SS50377_25816</name>
</gene>
<sequence length="211" mass="25576">MDKLKISDQMMIWLETFDIIICKDQFGILYNKQFIPLIRIISKNLFPNDYNKYLIRLIDKRPYNLQKENFKVLYDYPILTIKEIFTKSEIVKFTENKQNYHYYNKANYVLITDLNKIPVTLVDLQEFQRLNLINLNVKIVNYYPIARKARLHILIISQKGIYDYEIHHINQNQLDNRKQNLVKLTPQEHKTEHNCQFAYKKQVDQNLDIFI</sequence>
<keyword evidence="3" id="KW-1185">Reference proteome</keyword>
<dbReference type="InterPro" id="IPR003615">
    <property type="entry name" value="HNH_nuc"/>
</dbReference>
<dbReference type="Proteomes" id="UP000018208">
    <property type="component" value="Unassembled WGS sequence"/>
</dbReference>
<name>A0A9P8RWI7_9EUKA</name>
<evidence type="ECO:0000313" key="3">
    <source>
        <dbReference type="Proteomes" id="UP000018208"/>
    </source>
</evidence>
<protein>
    <recommendedName>
        <fullName evidence="1">HNH nuclease domain-containing protein</fullName>
    </recommendedName>
</protein>
<comment type="caution">
    <text evidence="2">The sequence shown here is derived from an EMBL/GenBank/DDBJ whole genome shotgun (WGS) entry which is preliminary data.</text>
</comment>
<dbReference type="KEGG" id="ssao:94299839"/>
<dbReference type="EMBL" id="AUWU02000006">
    <property type="protein sequence ID" value="KAH0571626.1"/>
    <property type="molecule type" value="Genomic_DNA"/>
</dbReference>
<dbReference type="Pfam" id="PF13392">
    <property type="entry name" value="HNH_3"/>
    <property type="match status" value="1"/>
</dbReference>
<evidence type="ECO:0000259" key="1">
    <source>
        <dbReference type="Pfam" id="PF13392"/>
    </source>
</evidence>
<organism evidence="2 3">
    <name type="scientific">Spironucleus salmonicida</name>
    <dbReference type="NCBI Taxonomy" id="348837"/>
    <lineage>
        <taxon>Eukaryota</taxon>
        <taxon>Metamonada</taxon>
        <taxon>Diplomonadida</taxon>
        <taxon>Hexamitidae</taxon>
        <taxon>Hexamitinae</taxon>
        <taxon>Spironucleus</taxon>
    </lineage>
</organism>
<feature type="domain" description="HNH nuclease" evidence="1">
    <location>
        <begin position="152"/>
        <end position="189"/>
    </location>
</feature>
<evidence type="ECO:0000313" key="2">
    <source>
        <dbReference type="EMBL" id="KAH0571626.1"/>
    </source>
</evidence>
<dbReference type="AlphaFoldDB" id="A0A9P8RWI7"/>
<dbReference type="GeneID" id="94299839"/>
<dbReference type="RefSeq" id="XP_067762399.1">
    <property type="nucleotide sequence ID" value="XM_067909643.1"/>
</dbReference>
<proteinExistence type="predicted"/>
<accession>A0A9P8RWI7</accession>
<reference evidence="2 3" key="1">
    <citation type="journal article" date="2014" name="PLoS Genet.">
        <title>The Genome of Spironucleus salmonicida Highlights a Fish Pathogen Adapted to Fluctuating Environments.</title>
        <authorList>
            <person name="Xu F."/>
            <person name="Jerlstrom-Hultqvist J."/>
            <person name="Einarsson E."/>
            <person name="Astvaldsson A."/>
            <person name="Svard S.G."/>
            <person name="Andersson J.O."/>
        </authorList>
    </citation>
    <scope>NUCLEOTIDE SEQUENCE [LARGE SCALE GENOMIC DNA]</scope>
    <source>
        <strain evidence="2 3">ATCC 50377</strain>
    </source>
</reference>